<keyword evidence="7" id="KW-0915">Sodium</keyword>
<evidence type="ECO:0000256" key="2">
    <source>
        <dbReference type="ARBA" id="ARBA00007193"/>
    </source>
</evidence>
<protein>
    <submittedName>
        <fullName evidence="14">CG32792</fullName>
    </submittedName>
</protein>
<evidence type="ECO:0000256" key="5">
    <source>
        <dbReference type="ARBA" id="ARBA00022692"/>
    </source>
</evidence>
<evidence type="ECO:0000313" key="14">
    <source>
        <dbReference type="EMBL" id="ALC49424.1"/>
    </source>
</evidence>
<dbReference type="Gene3D" id="1.10.287.770">
    <property type="entry name" value="YojJ-like"/>
    <property type="match status" value="1"/>
</dbReference>
<dbReference type="AlphaFoldDB" id="A0A0M5J191"/>
<dbReference type="STRING" id="30019.A0A0M5J191"/>
<evidence type="ECO:0000313" key="15">
    <source>
        <dbReference type="Proteomes" id="UP000494163"/>
    </source>
</evidence>
<keyword evidence="4 12" id="KW-0894">Sodium channel</keyword>
<feature type="transmembrane region" description="Helical" evidence="13">
    <location>
        <begin position="78"/>
        <end position="95"/>
    </location>
</feature>
<comment type="subcellular location">
    <subcellularLocation>
        <location evidence="1">Membrane</location>
        <topology evidence="1">Multi-pass membrane protein</topology>
    </subcellularLocation>
</comment>
<evidence type="ECO:0000256" key="10">
    <source>
        <dbReference type="ARBA" id="ARBA00023201"/>
    </source>
</evidence>
<evidence type="ECO:0000256" key="3">
    <source>
        <dbReference type="ARBA" id="ARBA00022448"/>
    </source>
</evidence>
<evidence type="ECO:0000256" key="7">
    <source>
        <dbReference type="ARBA" id="ARBA00023053"/>
    </source>
</evidence>
<name>A0A0M5J191_DROBS</name>
<dbReference type="InterPro" id="IPR001873">
    <property type="entry name" value="ENaC"/>
</dbReference>
<feature type="transmembrane region" description="Helical" evidence="13">
    <location>
        <begin position="504"/>
        <end position="525"/>
    </location>
</feature>
<keyword evidence="6 13" id="KW-1133">Transmembrane helix</keyword>
<dbReference type="GO" id="GO:0005886">
    <property type="term" value="C:plasma membrane"/>
    <property type="evidence" value="ECO:0007669"/>
    <property type="project" value="TreeGrafter"/>
</dbReference>
<reference evidence="14 15" key="1">
    <citation type="submission" date="2015-08" db="EMBL/GenBank/DDBJ databases">
        <title>Ancestral chromatin configuration constrains chromatin evolution on differentiating sex chromosomes in Drosophila.</title>
        <authorList>
            <person name="Zhou Q."/>
            <person name="Bachtrog D."/>
        </authorList>
    </citation>
    <scope>NUCLEOTIDE SEQUENCE [LARGE SCALE GENOMIC DNA]</scope>
    <source>
        <tissue evidence="14">Whole larvae</tissue>
    </source>
</reference>
<proteinExistence type="inferred from homology"/>
<dbReference type="PANTHER" id="PTHR11690">
    <property type="entry name" value="AMILORIDE-SENSITIVE SODIUM CHANNEL-RELATED"/>
    <property type="match status" value="1"/>
</dbReference>
<keyword evidence="10 12" id="KW-0739">Sodium transport</keyword>
<evidence type="ECO:0000256" key="12">
    <source>
        <dbReference type="RuleBase" id="RU000679"/>
    </source>
</evidence>
<dbReference type="OMA" id="QDAFDKW"/>
<evidence type="ECO:0000256" key="11">
    <source>
        <dbReference type="ARBA" id="ARBA00023303"/>
    </source>
</evidence>
<dbReference type="PRINTS" id="PR01078">
    <property type="entry name" value="AMINACHANNEL"/>
</dbReference>
<evidence type="ECO:0000256" key="9">
    <source>
        <dbReference type="ARBA" id="ARBA00023136"/>
    </source>
</evidence>
<evidence type="ECO:0000256" key="13">
    <source>
        <dbReference type="SAM" id="Phobius"/>
    </source>
</evidence>
<dbReference type="EMBL" id="CP012528">
    <property type="protein sequence ID" value="ALC49424.1"/>
    <property type="molecule type" value="Genomic_DNA"/>
</dbReference>
<sequence length="588" mass="67455">MRSLRKLRHSWRRHSGSRFLRNFQVQPAQQQLEPQSKPASVVSWRYVLALNTDEFCRNTSIHGLKYINSRKLHNADRLFFAAALLAVLGFAGFLMQDAFDKWNTTPVIVGINPEPTYITNEPFPAVTICNLNQALACRAAQFAKDMPQYAMLQVLCRRKLNSQLSRGNNNWEQLISNVCMPTCPCSALVIGCRFGALDNQCERMFYPIITDEGLCCVFNMLHPRFMYKHNVPLTLRNISTPKGYQAVNWHAELGYNRPLGKPHHQYYPQAALGIGESLGLSLTLDVGADDYYCSSASSIGFKVALHSPNESPNVRETGFLLSPGLETKLRIEPAKMITELQLRQVQRRYRHCLFHDEGKLRYFVHYTQRNCEMECMSRLLLQHCGCVVFYMPRINGNDTICSIRETQCVERVRLHTVGSTGVASYLDSCLPSCFDLTFNSFTYSTRISAEGFKFANPQLKNFSLEHLERSIAVVHMYFKEQTFRASKQTEFIGFSDFLSNVGGLMGLFLGFSFLSIVECIYFALIRPCRTYAEHKNQRFAQRLELTAATPQKFAQQAARKWFETELGQLRQQRQRYAAYKRHLVVQNT</sequence>
<dbReference type="GO" id="GO:0015280">
    <property type="term" value="F:ligand-gated sodium channel activity"/>
    <property type="evidence" value="ECO:0007669"/>
    <property type="project" value="TreeGrafter"/>
</dbReference>
<keyword evidence="9 13" id="KW-0472">Membrane</keyword>
<organism evidence="14 15">
    <name type="scientific">Drosophila busckii</name>
    <name type="common">Fruit fly</name>
    <dbReference type="NCBI Taxonomy" id="30019"/>
    <lineage>
        <taxon>Eukaryota</taxon>
        <taxon>Metazoa</taxon>
        <taxon>Ecdysozoa</taxon>
        <taxon>Arthropoda</taxon>
        <taxon>Hexapoda</taxon>
        <taxon>Insecta</taxon>
        <taxon>Pterygota</taxon>
        <taxon>Neoptera</taxon>
        <taxon>Endopterygota</taxon>
        <taxon>Diptera</taxon>
        <taxon>Brachycera</taxon>
        <taxon>Muscomorpha</taxon>
        <taxon>Ephydroidea</taxon>
        <taxon>Drosophilidae</taxon>
        <taxon>Drosophila</taxon>
    </lineage>
</organism>
<gene>
    <name evidence="14" type="ORF">Dbus_chrXg1280</name>
</gene>
<keyword evidence="15" id="KW-1185">Reference proteome</keyword>
<dbReference type="OrthoDB" id="6021021at2759"/>
<evidence type="ECO:0000256" key="8">
    <source>
        <dbReference type="ARBA" id="ARBA00023065"/>
    </source>
</evidence>
<dbReference type="Pfam" id="PF00858">
    <property type="entry name" value="ASC"/>
    <property type="match status" value="1"/>
</dbReference>
<dbReference type="Gene3D" id="2.60.470.10">
    <property type="entry name" value="Acid-sensing ion channels like domains"/>
    <property type="match status" value="1"/>
</dbReference>
<keyword evidence="3 12" id="KW-0813">Transport</keyword>
<accession>A0A0M5J191</accession>
<keyword evidence="5 12" id="KW-0812">Transmembrane</keyword>
<comment type="similarity">
    <text evidence="2 12">Belongs to the amiloride-sensitive sodium channel (TC 1.A.6) family.</text>
</comment>
<dbReference type="Proteomes" id="UP000494163">
    <property type="component" value="Chromosome X"/>
</dbReference>
<evidence type="ECO:0000256" key="1">
    <source>
        <dbReference type="ARBA" id="ARBA00004141"/>
    </source>
</evidence>
<evidence type="ECO:0000256" key="4">
    <source>
        <dbReference type="ARBA" id="ARBA00022461"/>
    </source>
</evidence>
<dbReference type="PANTHER" id="PTHR11690:SF243">
    <property type="entry name" value="PICKPOCKET 12-RELATED"/>
    <property type="match status" value="1"/>
</dbReference>
<keyword evidence="8 12" id="KW-0406">Ion transport</keyword>
<evidence type="ECO:0000256" key="6">
    <source>
        <dbReference type="ARBA" id="ARBA00022989"/>
    </source>
</evidence>
<keyword evidence="11 12" id="KW-0407">Ion channel</keyword>